<accession>A0A2V0NLE5</accession>
<dbReference type="Pfam" id="PF01266">
    <property type="entry name" value="DAO"/>
    <property type="match status" value="1"/>
</dbReference>
<dbReference type="PANTHER" id="PTHR13847:SF150">
    <property type="entry name" value="OXIDOREDUCTASE TDA3-RELATED"/>
    <property type="match status" value="1"/>
</dbReference>
<dbReference type="Gene3D" id="3.50.50.60">
    <property type="entry name" value="FAD/NAD(P)-binding domain"/>
    <property type="match status" value="1"/>
</dbReference>
<dbReference type="FunCoup" id="A0A2V0NLE5">
    <property type="interactions" value="827"/>
</dbReference>
<dbReference type="InterPro" id="IPR036188">
    <property type="entry name" value="FAD/NAD-bd_sf"/>
</dbReference>
<dbReference type="GO" id="GO:0005737">
    <property type="term" value="C:cytoplasm"/>
    <property type="evidence" value="ECO:0007669"/>
    <property type="project" value="TreeGrafter"/>
</dbReference>
<evidence type="ECO:0000256" key="1">
    <source>
        <dbReference type="SAM" id="MobiDB-lite"/>
    </source>
</evidence>
<sequence>MRHASPPGSHKATTKPPQTRLRARTTATSAGDGAAAPPKRVVICGGGIVGAATAYYLATRKGVAPTLVERHEVAGAASGRAGGFLALDWNDSTPVGKLARKSYELHKELAAAFGAEAIGYRPLDTLSVSAAAAAAAAPGAARARARLDAPLPPWLDGAGVLRSGALGGRGTTAQVHPQKLTRALWGAAEAAGARLVRGAVKGVALDAARQVTGVEVEGAGTLPADAVLIAMGPWSGQAAAWLAACPAVGGQKAHSCVLRPASTAAAAAAAPAAGAGAGGGGVWSHAVFVSYRDASGETREPEIYPRPDGSCYVCGENSDAPLPDDPAAVAPDSDAAISRIREVAGALASELKTAELEAASACYLPITSDGLPFIGRVPGVRGAFIGAGHSCWGILNGPATGLALAELIADGAAASVNLAPFDPARGAGRHQYGAI</sequence>
<dbReference type="STRING" id="307507.A0A2V0NLE5"/>
<feature type="domain" description="FAD dependent oxidoreductase" evidence="2">
    <location>
        <begin position="40"/>
        <end position="407"/>
    </location>
</feature>
<dbReference type="Proteomes" id="UP000247498">
    <property type="component" value="Unassembled WGS sequence"/>
</dbReference>
<dbReference type="InterPro" id="IPR006076">
    <property type="entry name" value="FAD-dep_OxRdtase"/>
</dbReference>
<keyword evidence="4" id="KW-1185">Reference proteome</keyword>
<evidence type="ECO:0000259" key="2">
    <source>
        <dbReference type="Pfam" id="PF01266"/>
    </source>
</evidence>
<feature type="region of interest" description="Disordered" evidence="1">
    <location>
        <begin position="1"/>
        <end position="36"/>
    </location>
</feature>
<gene>
    <name evidence="3" type="ORF">Rsub_00946</name>
</gene>
<dbReference type="SUPFAM" id="SSF51905">
    <property type="entry name" value="FAD/NAD(P)-binding domain"/>
    <property type="match status" value="1"/>
</dbReference>
<dbReference type="Gene3D" id="3.30.9.10">
    <property type="entry name" value="D-Amino Acid Oxidase, subunit A, domain 2"/>
    <property type="match status" value="1"/>
</dbReference>
<protein>
    <recommendedName>
        <fullName evidence="2">FAD dependent oxidoreductase domain-containing protein</fullName>
    </recommendedName>
</protein>
<organism evidence="3 4">
    <name type="scientific">Raphidocelis subcapitata</name>
    <dbReference type="NCBI Taxonomy" id="307507"/>
    <lineage>
        <taxon>Eukaryota</taxon>
        <taxon>Viridiplantae</taxon>
        <taxon>Chlorophyta</taxon>
        <taxon>core chlorophytes</taxon>
        <taxon>Chlorophyceae</taxon>
        <taxon>CS clade</taxon>
        <taxon>Sphaeropleales</taxon>
        <taxon>Selenastraceae</taxon>
        <taxon>Raphidocelis</taxon>
    </lineage>
</organism>
<reference evidence="3 4" key="1">
    <citation type="journal article" date="2018" name="Sci. Rep.">
        <title>Raphidocelis subcapitata (=Pseudokirchneriella subcapitata) provides an insight into genome evolution and environmental adaptations in the Sphaeropleales.</title>
        <authorList>
            <person name="Suzuki S."/>
            <person name="Yamaguchi H."/>
            <person name="Nakajima N."/>
            <person name="Kawachi M."/>
        </authorList>
    </citation>
    <scope>NUCLEOTIDE SEQUENCE [LARGE SCALE GENOMIC DNA]</scope>
    <source>
        <strain evidence="3 4">NIES-35</strain>
    </source>
</reference>
<feature type="compositionally biased region" description="Low complexity" evidence="1">
    <location>
        <begin position="24"/>
        <end position="36"/>
    </location>
</feature>
<dbReference type="OrthoDB" id="498204at2759"/>
<comment type="caution">
    <text evidence="3">The sequence shown here is derived from an EMBL/GenBank/DDBJ whole genome shotgun (WGS) entry which is preliminary data.</text>
</comment>
<proteinExistence type="predicted"/>
<dbReference type="InParanoid" id="A0A2V0NLE5"/>
<name>A0A2V0NLE5_9CHLO</name>
<dbReference type="EMBL" id="BDRX01000004">
    <property type="protein sequence ID" value="GBF88234.1"/>
    <property type="molecule type" value="Genomic_DNA"/>
</dbReference>
<dbReference type="PANTHER" id="PTHR13847">
    <property type="entry name" value="SARCOSINE DEHYDROGENASE-RELATED"/>
    <property type="match status" value="1"/>
</dbReference>
<evidence type="ECO:0000313" key="4">
    <source>
        <dbReference type="Proteomes" id="UP000247498"/>
    </source>
</evidence>
<evidence type="ECO:0000313" key="3">
    <source>
        <dbReference type="EMBL" id="GBF88234.1"/>
    </source>
</evidence>
<dbReference type="AlphaFoldDB" id="A0A2V0NLE5"/>